<dbReference type="EMBL" id="MBQD01000001">
    <property type="protein sequence ID" value="OCL37222.1"/>
    <property type="molecule type" value="Genomic_DNA"/>
</dbReference>
<dbReference type="Gene3D" id="3.10.620.30">
    <property type="match status" value="1"/>
</dbReference>
<evidence type="ECO:0000313" key="3">
    <source>
        <dbReference type="Proteomes" id="UP000093501"/>
    </source>
</evidence>
<dbReference type="AlphaFoldDB" id="A0A1C0ASG6"/>
<dbReference type="SMART" id="SM00460">
    <property type="entry name" value="TGc"/>
    <property type="match status" value="1"/>
</dbReference>
<dbReference type="Proteomes" id="UP000093501">
    <property type="component" value="Unassembled WGS sequence"/>
</dbReference>
<evidence type="ECO:0000259" key="1">
    <source>
        <dbReference type="SMART" id="SM00460"/>
    </source>
</evidence>
<sequence length="319" mass="34969">MQKTQHLGPRRYFVKHRTSYEYPEPVTQCYERGFLTPRDTPSQQVRAEGLRVTPGPLLHTRHVDRFGNESHFLEIHYPHTHLEVVKEAVVDVSWPEVDMAALDRWTLQAASRALADTAAFRLDRAMFGLPSRMARVADAGGLAAYAETVVAPDLGFGAALAELTAGIRRDFAYRPGVTSVRTTVDELLQLRAGVCQDFTHVALAVLRWLGIPARYVSGYIETVPAPGTEKLEGADASHAWLSALAPDGTWVDIDPTNGQFADSRYIVTAWGRDYADVSPLRGVIVTEAATSRLSVGVDVVAMDGDEVPQVSVTKLNLSS</sequence>
<dbReference type="InterPro" id="IPR038765">
    <property type="entry name" value="Papain-like_cys_pep_sf"/>
</dbReference>
<reference evidence="3" key="1">
    <citation type="submission" date="2016-07" db="EMBL/GenBank/DDBJ databases">
        <authorList>
            <person name="Florea S."/>
            <person name="Webb J.S."/>
            <person name="Jaromczyk J."/>
            <person name="Schardl C.L."/>
        </authorList>
    </citation>
    <scope>NUCLEOTIDE SEQUENCE [LARGE SCALE GENOMIC DNA]</scope>
    <source>
        <strain evidence="3">IPBSL-7</strain>
    </source>
</reference>
<dbReference type="Pfam" id="PF08379">
    <property type="entry name" value="Bact_transglu_N"/>
    <property type="match status" value="1"/>
</dbReference>
<keyword evidence="3" id="KW-1185">Reference proteome</keyword>
<dbReference type="PANTHER" id="PTHR33490">
    <property type="entry name" value="BLR5614 PROTEIN-RELATED"/>
    <property type="match status" value="1"/>
</dbReference>
<accession>A0A1C0ASG6</accession>
<dbReference type="RefSeq" id="WP_068749429.1">
    <property type="nucleotide sequence ID" value="NZ_MBQD01000001.1"/>
</dbReference>
<proteinExistence type="predicted"/>
<dbReference type="InterPro" id="IPR013589">
    <property type="entry name" value="Bac_transglu_N"/>
</dbReference>
<protein>
    <recommendedName>
        <fullName evidence="1">Transglutaminase-like domain-containing protein</fullName>
    </recommendedName>
</protein>
<feature type="domain" description="Transglutaminase-like" evidence="1">
    <location>
        <begin position="187"/>
        <end position="257"/>
    </location>
</feature>
<dbReference type="InterPro" id="IPR002931">
    <property type="entry name" value="Transglutaminase-like"/>
</dbReference>
<evidence type="ECO:0000313" key="2">
    <source>
        <dbReference type="EMBL" id="OCL37222.1"/>
    </source>
</evidence>
<dbReference type="SUPFAM" id="SSF54001">
    <property type="entry name" value="Cysteine proteinases"/>
    <property type="match status" value="1"/>
</dbReference>
<name>A0A1C0ASG6_9ACTN</name>
<gene>
    <name evidence="2" type="ORF">BCR15_10985</name>
</gene>
<dbReference type="Pfam" id="PF01841">
    <property type="entry name" value="Transglut_core"/>
    <property type="match status" value="1"/>
</dbReference>
<dbReference type="PANTHER" id="PTHR33490:SF7">
    <property type="entry name" value="BLR2979 PROTEIN"/>
    <property type="match status" value="1"/>
</dbReference>
<organism evidence="2 3">
    <name type="scientific">Tessaracoccus lapidicaptus</name>
    <dbReference type="NCBI Taxonomy" id="1427523"/>
    <lineage>
        <taxon>Bacteria</taxon>
        <taxon>Bacillati</taxon>
        <taxon>Actinomycetota</taxon>
        <taxon>Actinomycetes</taxon>
        <taxon>Propionibacteriales</taxon>
        <taxon>Propionibacteriaceae</taxon>
        <taxon>Tessaracoccus</taxon>
    </lineage>
</organism>
<comment type="caution">
    <text evidence="2">The sequence shown here is derived from an EMBL/GenBank/DDBJ whole genome shotgun (WGS) entry which is preliminary data.</text>
</comment>